<dbReference type="AlphaFoldDB" id="A0ABD2WA17"/>
<organism evidence="2 3">
    <name type="scientific">Trichogramma kaykai</name>
    <dbReference type="NCBI Taxonomy" id="54128"/>
    <lineage>
        <taxon>Eukaryota</taxon>
        <taxon>Metazoa</taxon>
        <taxon>Ecdysozoa</taxon>
        <taxon>Arthropoda</taxon>
        <taxon>Hexapoda</taxon>
        <taxon>Insecta</taxon>
        <taxon>Pterygota</taxon>
        <taxon>Neoptera</taxon>
        <taxon>Endopterygota</taxon>
        <taxon>Hymenoptera</taxon>
        <taxon>Apocrita</taxon>
        <taxon>Proctotrupomorpha</taxon>
        <taxon>Chalcidoidea</taxon>
        <taxon>Trichogrammatidae</taxon>
        <taxon>Trichogramma</taxon>
    </lineage>
</organism>
<gene>
    <name evidence="2" type="ORF">TKK_015146</name>
</gene>
<keyword evidence="3" id="KW-1185">Reference proteome</keyword>
<sequence>MSSPSQGSRKSGGRPLVSRASVEAMSTSMRPLYNRWYQRTNPLPPDGHFEGSADKRSPIDDLLISFWFMLPIEQQGSFEDGIIKTIIDDRLG</sequence>
<protein>
    <submittedName>
        <fullName evidence="2">Uncharacterized protein</fullName>
    </submittedName>
</protein>
<name>A0ABD2WA17_9HYME</name>
<dbReference type="EMBL" id="JBJJXI010000122">
    <property type="protein sequence ID" value="KAL3389783.1"/>
    <property type="molecule type" value="Genomic_DNA"/>
</dbReference>
<evidence type="ECO:0000256" key="1">
    <source>
        <dbReference type="SAM" id="MobiDB-lite"/>
    </source>
</evidence>
<evidence type="ECO:0000313" key="3">
    <source>
        <dbReference type="Proteomes" id="UP001627154"/>
    </source>
</evidence>
<reference evidence="2 3" key="1">
    <citation type="journal article" date="2024" name="bioRxiv">
        <title>A reference genome for Trichogramma kaykai: A tiny desert-dwelling parasitoid wasp with competing sex-ratio distorters.</title>
        <authorList>
            <person name="Culotta J."/>
            <person name="Lindsey A.R."/>
        </authorList>
    </citation>
    <scope>NUCLEOTIDE SEQUENCE [LARGE SCALE GENOMIC DNA]</scope>
    <source>
        <strain evidence="2 3">KSX58</strain>
    </source>
</reference>
<dbReference type="Proteomes" id="UP001627154">
    <property type="component" value="Unassembled WGS sequence"/>
</dbReference>
<accession>A0ABD2WA17</accession>
<proteinExistence type="predicted"/>
<evidence type="ECO:0000313" key="2">
    <source>
        <dbReference type="EMBL" id="KAL3389783.1"/>
    </source>
</evidence>
<feature type="region of interest" description="Disordered" evidence="1">
    <location>
        <begin position="1"/>
        <end position="20"/>
    </location>
</feature>
<comment type="caution">
    <text evidence="2">The sequence shown here is derived from an EMBL/GenBank/DDBJ whole genome shotgun (WGS) entry which is preliminary data.</text>
</comment>